<dbReference type="Proteomes" id="UP000814140">
    <property type="component" value="Unassembled WGS sequence"/>
</dbReference>
<accession>A0ACB8TFM5</accession>
<reference evidence="1" key="2">
    <citation type="journal article" date="2022" name="New Phytol.">
        <title>Evolutionary transition to the ectomycorrhizal habit in the genomes of a hyperdiverse lineage of mushroom-forming fungi.</title>
        <authorList>
            <person name="Looney B."/>
            <person name="Miyauchi S."/>
            <person name="Morin E."/>
            <person name="Drula E."/>
            <person name="Courty P.E."/>
            <person name="Kohler A."/>
            <person name="Kuo A."/>
            <person name="LaButti K."/>
            <person name="Pangilinan J."/>
            <person name="Lipzen A."/>
            <person name="Riley R."/>
            <person name="Andreopoulos W."/>
            <person name="He G."/>
            <person name="Johnson J."/>
            <person name="Nolan M."/>
            <person name="Tritt A."/>
            <person name="Barry K.W."/>
            <person name="Grigoriev I.V."/>
            <person name="Nagy L.G."/>
            <person name="Hibbett D."/>
            <person name="Henrissat B."/>
            <person name="Matheny P.B."/>
            <person name="Labbe J."/>
            <person name="Martin F.M."/>
        </authorList>
    </citation>
    <scope>NUCLEOTIDE SEQUENCE</scope>
    <source>
        <strain evidence="1">HHB10654</strain>
    </source>
</reference>
<name>A0ACB8TFM5_9AGAM</name>
<comment type="caution">
    <text evidence="1">The sequence shown here is derived from an EMBL/GenBank/DDBJ whole genome shotgun (WGS) entry which is preliminary data.</text>
</comment>
<dbReference type="EMBL" id="MU277190">
    <property type="protein sequence ID" value="KAI0067222.1"/>
    <property type="molecule type" value="Genomic_DNA"/>
</dbReference>
<protein>
    <submittedName>
        <fullName evidence="1">Uncharacterized protein</fullName>
    </submittedName>
</protein>
<sequence>MARTIRPMARTMGQRTPSSSRIRLRVSPGECYCCSLFLSHTTDPQYQQTPFSSGPAAYPSANTQRSVSYSVPHGSEGHASLPQSSGTPMPTGQISARPIPLQTQQSQGAPLPITTLQSYSRGNTLYAASAASHSPNASSFPSHSAEQSRLDVNYGHGHSASPQDGPPPVWTASSTQQGFLQTSEINVQGSGIAYGRKQDKPAQSYKSE</sequence>
<keyword evidence="2" id="KW-1185">Reference proteome</keyword>
<evidence type="ECO:0000313" key="1">
    <source>
        <dbReference type="EMBL" id="KAI0067222.1"/>
    </source>
</evidence>
<evidence type="ECO:0000313" key="2">
    <source>
        <dbReference type="Proteomes" id="UP000814140"/>
    </source>
</evidence>
<organism evidence="1 2">
    <name type="scientific">Artomyces pyxidatus</name>
    <dbReference type="NCBI Taxonomy" id="48021"/>
    <lineage>
        <taxon>Eukaryota</taxon>
        <taxon>Fungi</taxon>
        <taxon>Dikarya</taxon>
        <taxon>Basidiomycota</taxon>
        <taxon>Agaricomycotina</taxon>
        <taxon>Agaricomycetes</taxon>
        <taxon>Russulales</taxon>
        <taxon>Auriscalpiaceae</taxon>
        <taxon>Artomyces</taxon>
    </lineage>
</organism>
<gene>
    <name evidence="1" type="ORF">BV25DRAFT_1075982</name>
</gene>
<reference evidence="1" key="1">
    <citation type="submission" date="2021-03" db="EMBL/GenBank/DDBJ databases">
        <authorList>
            <consortium name="DOE Joint Genome Institute"/>
            <person name="Ahrendt S."/>
            <person name="Looney B.P."/>
            <person name="Miyauchi S."/>
            <person name="Morin E."/>
            <person name="Drula E."/>
            <person name="Courty P.E."/>
            <person name="Chicoki N."/>
            <person name="Fauchery L."/>
            <person name="Kohler A."/>
            <person name="Kuo A."/>
            <person name="Labutti K."/>
            <person name="Pangilinan J."/>
            <person name="Lipzen A."/>
            <person name="Riley R."/>
            <person name="Andreopoulos W."/>
            <person name="He G."/>
            <person name="Johnson J."/>
            <person name="Barry K.W."/>
            <person name="Grigoriev I.V."/>
            <person name="Nagy L."/>
            <person name="Hibbett D."/>
            <person name="Henrissat B."/>
            <person name="Matheny P.B."/>
            <person name="Labbe J."/>
            <person name="Martin F."/>
        </authorList>
    </citation>
    <scope>NUCLEOTIDE SEQUENCE</scope>
    <source>
        <strain evidence="1">HHB10654</strain>
    </source>
</reference>
<proteinExistence type="predicted"/>